<evidence type="ECO:0008006" key="3">
    <source>
        <dbReference type="Google" id="ProtNLM"/>
    </source>
</evidence>
<sequence length="147" mass="16587">MTLLGKKKQRVTAEKSLCLHCTIHAEKASTASWPASTLSLLDPLAFGQTETGVILKRLPPFFPTIQAPDFNEEVMRMQSDMDIIVGSDADLDVWWNSVFKLKRYPSVEKVVVTACLSIFTGPRVEQSILLDEHNNFTKDFISQHQHL</sequence>
<dbReference type="AlphaFoldDB" id="A0AAE1DB76"/>
<reference evidence="1" key="1">
    <citation type="journal article" date="2023" name="G3 (Bethesda)">
        <title>A reference genome for the long-term kleptoplast-retaining sea slug Elysia crispata morphotype clarki.</title>
        <authorList>
            <person name="Eastman K.E."/>
            <person name="Pendleton A.L."/>
            <person name="Shaikh M.A."/>
            <person name="Suttiyut T."/>
            <person name="Ogas R."/>
            <person name="Tomko P."/>
            <person name="Gavelis G."/>
            <person name="Widhalm J.R."/>
            <person name="Wisecaver J.H."/>
        </authorList>
    </citation>
    <scope>NUCLEOTIDE SEQUENCE</scope>
    <source>
        <strain evidence="1">ECLA1</strain>
    </source>
</reference>
<organism evidence="1 2">
    <name type="scientific">Elysia crispata</name>
    <name type="common">lettuce slug</name>
    <dbReference type="NCBI Taxonomy" id="231223"/>
    <lineage>
        <taxon>Eukaryota</taxon>
        <taxon>Metazoa</taxon>
        <taxon>Spiralia</taxon>
        <taxon>Lophotrochozoa</taxon>
        <taxon>Mollusca</taxon>
        <taxon>Gastropoda</taxon>
        <taxon>Heterobranchia</taxon>
        <taxon>Euthyneura</taxon>
        <taxon>Panpulmonata</taxon>
        <taxon>Sacoglossa</taxon>
        <taxon>Placobranchoidea</taxon>
        <taxon>Plakobranchidae</taxon>
        <taxon>Elysia</taxon>
    </lineage>
</organism>
<protein>
    <recommendedName>
        <fullName evidence="3">HAT C-terminal dimerisation domain-containing protein</fullName>
    </recommendedName>
</protein>
<comment type="caution">
    <text evidence="1">The sequence shown here is derived from an EMBL/GenBank/DDBJ whole genome shotgun (WGS) entry which is preliminary data.</text>
</comment>
<accession>A0AAE1DB76</accession>
<proteinExistence type="predicted"/>
<keyword evidence="2" id="KW-1185">Reference proteome</keyword>
<dbReference type="Proteomes" id="UP001283361">
    <property type="component" value="Unassembled WGS sequence"/>
</dbReference>
<gene>
    <name evidence="1" type="ORF">RRG08_033361</name>
</gene>
<dbReference type="EMBL" id="JAWDGP010004454">
    <property type="protein sequence ID" value="KAK3764279.1"/>
    <property type="molecule type" value="Genomic_DNA"/>
</dbReference>
<name>A0AAE1DB76_9GAST</name>
<evidence type="ECO:0000313" key="1">
    <source>
        <dbReference type="EMBL" id="KAK3764279.1"/>
    </source>
</evidence>
<evidence type="ECO:0000313" key="2">
    <source>
        <dbReference type="Proteomes" id="UP001283361"/>
    </source>
</evidence>